<comment type="caution">
    <text evidence="3">The sequence shown here is derived from an EMBL/GenBank/DDBJ whole genome shotgun (WGS) entry which is preliminary data.</text>
</comment>
<dbReference type="SMART" id="SM00530">
    <property type="entry name" value="HTH_XRE"/>
    <property type="match status" value="1"/>
</dbReference>
<dbReference type="PROSITE" id="PS50943">
    <property type="entry name" value="HTH_CROC1"/>
    <property type="match status" value="1"/>
</dbReference>
<dbReference type="SUPFAM" id="SSF47413">
    <property type="entry name" value="lambda repressor-like DNA-binding domains"/>
    <property type="match status" value="1"/>
</dbReference>
<dbReference type="Gene3D" id="1.10.260.40">
    <property type="entry name" value="lambda repressor-like DNA-binding domains"/>
    <property type="match status" value="1"/>
</dbReference>
<protein>
    <submittedName>
        <fullName evidence="3">Putative restriction-modification system control element Bcll</fullName>
    </submittedName>
</protein>
<feature type="domain" description="HTH cro/C1-type" evidence="2">
    <location>
        <begin position="15"/>
        <end position="69"/>
    </location>
</feature>
<evidence type="ECO:0000259" key="2">
    <source>
        <dbReference type="PROSITE" id="PS50943"/>
    </source>
</evidence>
<dbReference type="InterPro" id="IPR001387">
    <property type="entry name" value="Cro/C1-type_HTH"/>
</dbReference>
<keyword evidence="1" id="KW-0238">DNA-binding</keyword>
<dbReference type="GO" id="GO:0005829">
    <property type="term" value="C:cytosol"/>
    <property type="evidence" value="ECO:0007669"/>
    <property type="project" value="TreeGrafter"/>
</dbReference>
<dbReference type="GO" id="GO:0003700">
    <property type="term" value="F:DNA-binding transcription factor activity"/>
    <property type="evidence" value="ECO:0007669"/>
    <property type="project" value="TreeGrafter"/>
</dbReference>
<dbReference type="PANTHER" id="PTHR46797:SF1">
    <property type="entry name" value="METHYLPHOSPHONATE SYNTHASE"/>
    <property type="match status" value="1"/>
</dbReference>
<proteinExistence type="predicted"/>
<sequence length="70" mass="7991">MVNETDVLNNIGKIIIQRRKELGITQEDLAYSANVDRTYIGYIENGKQNISISILCKIANVLNLNMKDFF</sequence>
<dbReference type="InterPro" id="IPR010982">
    <property type="entry name" value="Lambda_DNA-bd_dom_sf"/>
</dbReference>
<dbReference type="Pfam" id="PF01381">
    <property type="entry name" value="HTH_3"/>
    <property type="match status" value="1"/>
</dbReference>
<evidence type="ECO:0000313" key="3">
    <source>
        <dbReference type="EMBL" id="KXT53668.1"/>
    </source>
</evidence>
<reference evidence="3 4" key="1">
    <citation type="submission" date="2016-02" db="EMBL/GenBank/DDBJ databases">
        <authorList>
            <person name="Wen L."/>
            <person name="He K."/>
            <person name="Yang H."/>
        </authorList>
    </citation>
    <scope>NUCLEOTIDE SEQUENCE [LARGE SCALE GENOMIC DNA]</scope>
    <source>
        <strain evidence="3 4">KLE1704</strain>
    </source>
</reference>
<dbReference type="CDD" id="cd00093">
    <property type="entry name" value="HTH_XRE"/>
    <property type="match status" value="1"/>
</dbReference>
<dbReference type="AlphaFoldDB" id="A0A139LQG2"/>
<organism evidence="3">
    <name type="scientific">Bacteroides intestinalis</name>
    <dbReference type="NCBI Taxonomy" id="329854"/>
    <lineage>
        <taxon>Bacteria</taxon>
        <taxon>Pseudomonadati</taxon>
        <taxon>Bacteroidota</taxon>
        <taxon>Bacteroidia</taxon>
        <taxon>Bacteroidales</taxon>
        <taxon>Bacteroidaceae</taxon>
        <taxon>Bacteroides</taxon>
    </lineage>
</organism>
<name>A0A139LQG2_9BACE</name>
<dbReference type="InterPro" id="IPR050807">
    <property type="entry name" value="TransReg_Diox_bact_type"/>
</dbReference>
<evidence type="ECO:0000313" key="4">
    <source>
        <dbReference type="Proteomes" id="UP000070319"/>
    </source>
</evidence>
<gene>
    <name evidence="3" type="ORF">HMPREF2531_01305</name>
</gene>
<accession>A0A139LQG2</accession>
<dbReference type="PANTHER" id="PTHR46797">
    <property type="entry name" value="HTH-TYPE TRANSCRIPTIONAL REGULATOR"/>
    <property type="match status" value="1"/>
</dbReference>
<evidence type="ECO:0000256" key="1">
    <source>
        <dbReference type="ARBA" id="ARBA00023125"/>
    </source>
</evidence>
<dbReference type="EMBL" id="LTDF01000053">
    <property type="protein sequence ID" value="KXT53668.1"/>
    <property type="molecule type" value="Genomic_DNA"/>
</dbReference>
<dbReference type="Proteomes" id="UP000070319">
    <property type="component" value="Unassembled WGS sequence"/>
</dbReference>
<dbReference type="RefSeq" id="WP_007212429.1">
    <property type="nucleotide sequence ID" value="NZ_JAQEXF010000002.1"/>
</dbReference>
<dbReference type="GO" id="GO:0003677">
    <property type="term" value="F:DNA binding"/>
    <property type="evidence" value="ECO:0007669"/>
    <property type="project" value="UniProtKB-KW"/>
</dbReference>
<dbReference type="PATRIC" id="fig|329854.7.peg.1320"/>